<evidence type="ECO:0000259" key="1">
    <source>
        <dbReference type="Pfam" id="PF26035"/>
    </source>
</evidence>
<dbReference type="KEGG" id="ckw:CKALI_02850"/>
<accession>A0A6B8VR05</accession>
<keyword evidence="4" id="KW-1185">Reference proteome</keyword>
<dbReference type="InterPro" id="IPR016601">
    <property type="entry name" value="UCP012637"/>
</dbReference>
<dbReference type="PIRSF" id="PIRSF012637">
    <property type="entry name" value="UCP012637"/>
    <property type="match status" value="1"/>
</dbReference>
<reference evidence="4" key="1">
    <citation type="submission" date="2019-11" db="EMBL/GenBank/DDBJ databases">
        <title>Complete genome sequence of Corynebacterium kalinowskii 1959, a novel Corynebacterium species isolated from soil of a small paddock in Vilsendorf, Germany.</title>
        <authorList>
            <person name="Schaffert L."/>
            <person name="Ruwe M."/>
            <person name="Milse J."/>
            <person name="Hanuschka K."/>
            <person name="Ortseifen V."/>
            <person name="Droste J."/>
            <person name="Brandt D."/>
            <person name="Schlueter L."/>
            <person name="Kutter Y."/>
            <person name="Vinke S."/>
            <person name="Viehoefer P."/>
            <person name="Jacob L."/>
            <person name="Luebke N.-C."/>
            <person name="Schulte-Berndt E."/>
            <person name="Hain C."/>
            <person name="Linder M."/>
            <person name="Schmidt P."/>
            <person name="Wollenschlaeger L."/>
            <person name="Luttermann T."/>
            <person name="Thieme E."/>
            <person name="Hassa J."/>
            <person name="Haak M."/>
            <person name="Wittchen M."/>
            <person name="Mentz A."/>
            <person name="Persicke M."/>
            <person name="Busche T."/>
            <person name="Ruckert C."/>
        </authorList>
    </citation>
    <scope>NUCLEOTIDE SEQUENCE [LARGE SCALE GENOMIC DNA]</scope>
    <source>
        <strain evidence="4">1959</strain>
    </source>
</reference>
<dbReference type="Proteomes" id="UP000427071">
    <property type="component" value="Chromosome"/>
</dbReference>
<protein>
    <submittedName>
        <fullName evidence="3">Uncharacterized protein</fullName>
    </submittedName>
</protein>
<evidence type="ECO:0000313" key="4">
    <source>
        <dbReference type="Proteomes" id="UP000427071"/>
    </source>
</evidence>
<feature type="domain" description="DUF8010" evidence="1">
    <location>
        <begin position="10"/>
        <end position="77"/>
    </location>
</feature>
<dbReference type="RefSeq" id="WP_156191853.1">
    <property type="nucleotide sequence ID" value="NZ_CP046452.1"/>
</dbReference>
<feature type="domain" description="DUF8185" evidence="2">
    <location>
        <begin position="87"/>
        <end position="194"/>
    </location>
</feature>
<dbReference type="Pfam" id="PF26035">
    <property type="entry name" value="DUF8010"/>
    <property type="match status" value="1"/>
</dbReference>
<gene>
    <name evidence="3" type="ORF">CKALI_02850</name>
</gene>
<proteinExistence type="predicted"/>
<evidence type="ECO:0000259" key="2">
    <source>
        <dbReference type="Pfam" id="PF26572"/>
    </source>
</evidence>
<sequence>MSLTITSGEQGLHALLSRAVALDEHALVRLQTSGETIDVFVTTPFEVLASRRVTGMLSDAPEVFYARDLLGEPSARAALAAWPGALPPKDGYQELDIIPVDVVRELADQGRDLARQFSGPLGPPKSLLDQTVLEVSNGSQQASVTMRAIFTCTSLGLIPGIGSHPEIPRHLRVSKAGRWTRIDAPFGSVYQSQGLSLLV</sequence>
<evidence type="ECO:0000313" key="3">
    <source>
        <dbReference type="EMBL" id="QGU01455.1"/>
    </source>
</evidence>
<dbReference type="AlphaFoldDB" id="A0A6B8VR05"/>
<organism evidence="3 4">
    <name type="scientific">Corynebacterium kalinowskii</name>
    <dbReference type="NCBI Taxonomy" id="2675216"/>
    <lineage>
        <taxon>Bacteria</taxon>
        <taxon>Bacillati</taxon>
        <taxon>Actinomycetota</taxon>
        <taxon>Actinomycetes</taxon>
        <taxon>Mycobacteriales</taxon>
        <taxon>Corynebacteriaceae</taxon>
        <taxon>Corynebacterium</taxon>
    </lineage>
</organism>
<dbReference type="Pfam" id="PF26572">
    <property type="entry name" value="DUF8185"/>
    <property type="match status" value="1"/>
</dbReference>
<dbReference type="InterPro" id="IPR058498">
    <property type="entry name" value="DUF8185"/>
</dbReference>
<name>A0A6B8VR05_9CORY</name>
<dbReference type="InterPro" id="IPR058323">
    <property type="entry name" value="DUF8010"/>
</dbReference>
<dbReference type="EMBL" id="CP046452">
    <property type="protein sequence ID" value="QGU01455.1"/>
    <property type="molecule type" value="Genomic_DNA"/>
</dbReference>